<sequence length="117" mass="12904">MSPVGGGLMTHWEYPRYMDANDGQVISIYDTDFVGNSGGGFMATNIGALPSLRVWQSDFTENSPRGIDVCCRDKGTYDAILCDNQGTDSGDQCESIQIYGETNQAWCLFFDEDHPQS</sequence>
<accession>A0A7S2A936</accession>
<dbReference type="AlphaFoldDB" id="A0A7S2A936"/>
<reference evidence="1" key="1">
    <citation type="submission" date="2021-01" db="EMBL/GenBank/DDBJ databases">
        <authorList>
            <person name="Corre E."/>
            <person name="Pelletier E."/>
            <person name="Niang G."/>
            <person name="Scheremetjew M."/>
            <person name="Finn R."/>
            <person name="Kale V."/>
            <person name="Holt S."/>
            <person name="Cochrane G."/>
            <person name="Meng A."/>
            <person name="Brown T."/>
            <person name="Cohen L."/>
        </authorList>
    </citation>
    <scope>NUCLEOTIDE SEQUENCE</scope>
    <source>
        <strain evidence="1">Grunow 1884</strain>
    </source>
</reference>
<name>A0A7S2A936_TRICV</name>
<gene>
    <name evidence="1" type="ORF">OSIN01602_LOCUS22018</name>
</gene>
<proteinExistence type="predicted"/>
<evidence type="ECO:0000313" key="1">
    <source>
        <dbReference type="EMBL" id="CAD9361697.1"/>
    </source>
</evidence>
<protein>
    <submittedName>
        <fullName evidence="1">Uncharacterized protein</fullName>
    </submittedName>
</protein>
<organism evidence="1">
    <name type="scientific">Trieres chinensis</name>
    <name type="common">Marine centric diatom</name>
    <name type="synonym">Odontella sinensis</name>
    <dbReference type="NCBI Taxonomy" id="1514140"/>
    <lineage>
        <taxon>Eukaryota</taxon>
        <taxon>Sar</taxon>
        <taxon>Stramenopiles</taxon>
        <taxon>Ochrophyta</taxon>
        <taxon>Bacillariophyta</taxon>
        <taxon>Mediophyceae</taxon>
        <taxon>Biddulphiophycidae</taxon>
        <taxon>Eupodiscales</taxon>
        <taxon>Parodontellaceae</taxon>
        <taxon>Trieres</taxon>
    </lineage>
</organism>
<dbReference type="EMBL" id="HBGO01038057">
    <property type="protein sequence ID" value="CAD9361697.1"/>
    <property type="molecule type" value="Transcribed_RNA"/>
</dbReference>